<name>A0A2M7Z5Q2_9BACT</name>
<accession>A0A2M7Z5Q2</accession>
<organism evidence="1 2">
    <name type="scientific">Candidatus Nealsonbacteria bacterium CG_4_9_14_3_um_filter_37_13</name>
    <dbReference type="NCBI Taxonomy" id="1974695"/>
    <lineage>
        <taxon>Bacteria</taxon>
        <taxon>Candidatus Nealsoniibacteriota</taxon>
    </lineage>
</organism>
<dbReference type="AlphaFoldDB" id="A0A2M7Z5Q2"/>
<proteinExistence type="predicted"/>
<dbReference type="EMBL" id="PFVR01000011">
    <property type="protein sequence ID" value="PJA84887.1"/>
    <property type="molecule type" value="Genomic_DNA"/>
</dbReference>
<dbReference type="Proteomes" id="UP000231034">
    <property type="component" value="Unassembled WGS sequence"/>
</dbReference>
<gene>
    <name evidence="1" type="ORF">CO145_00385</name>
</gene>
<reference evidence="2" key="1">
    <citation type="submission" date="2017-09" db="EMBL/GenBank/DDBJ databases">
        <title>Depth-based differentiation of microbial function through sediment-hosted aquifers and enrichment of novel symbionts in the deep terrestrial subsurface.</title>
        <authorList>
            <person name="Probst A.J."/>
            <person name="Ladd B."/>
            <person name="Jarett J.K."/>
            <person name="Geller-Mcgrath D.E."/>
            <person name="Sieber C.M.K."/>
            <person name="Emerson J.B."/>
            <person name="Anantharaman K."/>
            <person name="Thomas B.C."/>
            <person name="Malmstrom R."/>
            <person name="Stieglmeier M."/>
            <person name="Klingl A."/>
            <person name="Woyke T."/>
            <person name="Ryan C.M."/>
            <person name="Banfield J.F."/>
        </authorList>
    </citation>
    <scope>NUCLEOTIDE SEQUENCE [LARGE SCALE GENOMIC DNA]</scope>
</reference>
<comment type="caution">
    <text evidence="1">The sequence shown here is derived from an EMBL/GenBank/DDBJ whole genome shotgun (WGS) entry which is preliminary data.</text>
</comment>
<evidence type="ECO:0000313" key="1">
    <source>
        <dbReference type="EMBL" id="PJA84887.1"/>
    </source>
</evidence>
<evidence type="ECO:0000313" key="2">
    <source>
        <dbReference type="Proteomes" id="UP000231034"/>
    </source>
</evidence>
<protein>
    <submittedName>
        <fullName evidence="1">Uncharacterized protein</fullName>
    </submittedName>
</protein>
<sequence>MRNNFSTSLAKNLSQVGSNLVLANQNIKYFPRGAWKIIVNLGNFDAEPRSGEAEINDKFSKLPDWLPRWDDFRTLKWLDSIKCPELVVKQVKELLATA</sequence>